<feature type="region of interest" description="Disordered" evidence="1">
    <location>
        <begin position="1"/>
        <end position="188"/>
    </location>
</feature>
<feature type="compositionally biased region" description="Acidic residues" evidence="1">
    <location>
        <begin position="945"/>
        <end position="975"/>
    </location>
</feature>
<proteinExistence type="predicted"/>
<feature type="region of interest" description="Disordered" evidence="1">
    <location>
        <begin position="1253"/>
        <end position="1296"/>
    </location>
</feature>
<keyword evidence="3" id="KW-1185">Reference proteome</keyword>
<name>A0A182W156_9DIPT</name>
<protein>
    <submittedName>
        <fullName evidence="2">Uncharacterized protein</fullName>
    </submittedName>
</protein>
<feature type="compositionally biased region" description="Polar residues" evidence="1">
    <location>
        <begin position="1263"/>
        <end position="1274"/>
    </location>
</feature>
<feature type="compositionally biased region" description="Basic residues" evidence="1">
    <location>
        <begin position="1081"/>
        <end position="1093"/>
    </location>
</feature>
<accession>A0A182W156</accession>
<organism evidence="2 3">
    <name type="scientific">Anopheles minimus</name>
    <dbReference type="NCBI Taxonomy" id="112268"/>
    <lineage>
        <taxon>Eukaryota</taxon>
        <taxon>Metazoa</taxon>
        <taxon>Ecdysozoa</taxon>
        <taxon>Arthropoda</taxon>
        <taxon>Hexapoda</taxon>
        <taxon>Insecta</taxon>
        <taxon>Pterygota</taxon>
        <taxon>Neoptera</taxon>
        <taxon>Endopterygota</taxon>
        <taxon>Diptera</taxon>
        <taxon>Nematocera</taxon>
        <taxon>Culicoidea</taxon>
        <taxon>Culicidae</taxon>
        <taxon>Anophelinae</taxon>
        <taxon>Anopheles</taxon>
    </lineage>
</organism>
<evidence type="ECO:0000256" key="1">
    <source>
        <dbReference type="SAM" id="MobiDB-lite"/>
    </source>
</evidence>
<feature type="compositionally biased region" description="Polar residues" evidence="1">
    <location>
        <begin position="14"/>
        <end position="29"/>
    </location>
</feature>
<feature type="region of interest" description="Disordered" evidence="1">
    <location>
        <begin position="1327"/>
        <end position="1366"/>
    </location>
</feature>
<feature type="compositionally biased region" description="Polar residues" evidence="1">
    <location>
        <begin position="75"/>
        <end position="85"/>
    </location>
</feature>
<feature type="compositionally biased region" description="Basic and acidic residues" evidence="1">
    <location>
        <begin position="302"/>
        <end position="315"/>
    </location>
</feature>
<feature type="compositionally biased region" description="Polar residues" evidence="1">
    <location>
        <begin position="484"/>
        <end position="493"/>
    </location>
</feature>
<feature type="compositionally biased region" description="Basic and acidic residues" evidence="1">
    <location>
        <begin position="1"/>
        <end position="13"/>
    </location>
</feature>
<feature type="region of interest" description="Disordered" evidence="1">
    <location>
        <begin position="929"/>
        <end position="975"/>
    </location>
</feature>
<sequence length="1468" mass="158069">MENSEKADLKSRSDSTSVPPLDSIYTTPTGFHHHHHHPHHAAHHPHQNGTPGSPEAMKTPNSETDCGTVKESLTDDGSTAGTSPLQDGAGCVGNRAESPAPGQSDPERPVTFAPGHAGSTTVEDDGSRCVREHSSPGTSLSRSAGPARSHDHSQGQSAPPVSGTRLESRGSDAADGASAPPIRSEQFKARLPAKASDYGLERFNRLLERLDRGNFLIKTSFKKSYSLIVMSARGSIPAGDPCAGAGVTSGVESSGNDSTATNSSTGIYQLAGMGRAESATLAQKDNAPPITSPTPPCTELSPTERRTSGQRKTDPETDPPETTPTNTTAASGHNYNGNSLAPDDGVTDGTMSLIAGSKQNHCTNNESDELCRSEAYDNESGSGSGSAGRSEPLLNNRSTLRASPRKANIDPCRNNYENIRPSTHRSRHRLSSLDGTIHTLGSGFRKPTARKKSNAASTGSEWDEDSWMPCGPEDGPDGTEHKLSSSVPHTSSGHYWQSAECAVPTRFFQRQDYVQPATTDSAALDFPLDRSHAASQPGEPDADRERGNKRTQSKKRWLGSKSGKNKTLSTVGLDDGTDSKTALGNKDTAEHPFQLTSLFGSHSGTHGRKRQERVPQLKNINLHFPNKTSQQQHGYDEQSEHELRSSRAPTGNIPAGALFHQPAGYHQLSLPPQTVAASHRHGVSGGRGERKYFNKAKSHFLKLGQKWRLLTVNGSKTRTTHRAGTGHHHQQQQHHHHISSYNLDDLIKATHRYGQENESANLSQKIVYKSYKSELDLTKNLAYLDSFLNEHFDQDGAGQRTVGRYSRHKRAKSCSKTLDPSLKVATLAADRVSMNTAELAAMAGDEDPGTDSTLEAATMPSVPFGCVSSNLIQLEDVWEGAGRVRGQWVATNTSSSSSEYLRNNLSTARTSAKANVKAHKMRDFFRFDGASGGVEDSPYGKVKDGDEEEPEDDDDDEDEDEEDDENLELEEDDDDARMLLFDSLASFPGGPGNGAAVGPVSARTIQGAFVEHYGKNNATSSSLSSSDYASVYSATSSGGNGATSTPGPGKPSVHGTQFKLLATPEEGQSGECAGRVDYSPQKHHQSSPKRGHHLPRMSVMASNNATNPFLTLSAGEGPTGTASHRIYNNFLDGSPRSHQPALSVPGSPIDKPAVEKNHRLRKPQPSAGFPTGSVSPRGTDRYDYRMQQPKPSNSRSHFRQMAPATVDADLTYQEDYLEHYQNAARARSLKAGLGDTEPSLHFLRHRAYRQRSALSMPGGSNGEDLQNNALANENSDNDTEDESHPDGLVQTGDGGIVDDVATTDELLLLVNAAIDIRRSHAVEQPLLLGNGRKKNARKELQRVSTQNESNRRPPNEPLSDSESAANESKTLLTYRPQTQPQYEASGNQLYNGEFRSVVGMGDPPAAVGVATGTRRSFAGLNHPANGHSASSKSGNSAMSNSYLGYGPHRVIVSQSRKERGEVVLEYEC</sequence>
<evidence type="ECO:0000313" key="3">
    <source>
        <dbReference type="Proteomes" id="UP000075920"/>
    </source>
</evidence>
<feature type="compositionally biased region" description="Low complexity" evidence="1">
    <location>
        <begin position="1030"/>
        <end position="1047"/>
    </location>
</feature>
<feature type="region of interest" description="Disordered" evidence="1">
    <location>
        <begin position="375"/>
        <end position="493"/>
    </location>
</feature>
<feature type="compositionally biased region" description="Basic residues" evidence="1">
    <location>
        <begin position="549"/>
        <end position="558"/>
    </location>
</feature>
<feature type="region of interest" description="Disordered" evidence="1">
    <location>
        <begin position="284"/>
        <end position="352"/>
    </location>
</feature>
<reference evidence="2" key="2">
    <citation type="submission" date="2020-05" db="UniProtKB">
        <authorList>
            <consortium name="EnsemblMetazoa"/>
        </authorList>
    </citation>
    <scope>IDENTIFICATION</scope>
    <source>
        <strain evidence="2">MINIMUS1</strain>
    </source>
</reference>
<feature type="region of interest" description="Disordered" evidence="1">
    <location>
        <begin position="1159"/>
        <end position="1181"/>
    </location>
</feature>
<dbReference type="EnsemblMetazoa" id="AMIN004065-RA">
    <property type="protein sequence ID" value="AMIN004065-PA"/>
    <property type="gene ID" value="AMIN004065"/>
</dbReference>
<dbReference type="Proteomes" id="UP000075920">
    <property type="component" value="Unassembled WGS sequence"/>
</dbReference>
<feature type="region of interest" description="Disordered" evidence="1">
    <location>
        <begin position="522"/>
        <end position="589"/>
    </location>
</feature>
<feature type="region of interest" description="Disordered" evidence="1">
    <location>
        <begin position="1133"/>
        <end position="1152"/>
    </location>
</feature>
<evidence type="ECO:0000313" key="2">
    <source>
        <dbReference type="EnsemblMetazoa" id="AMIN004065-PA"/>
    </source>
</evidence>
<feature type="compositionally biased region" description="Basic and acidic residues" evidence="1">
    <location>
        <begin position="125"/>
        <end position="134"/>
    </location>
</feature>
<feature type="region of interest" description="Disordered" evidence="1">
    <location>
        <begin position="1030"/>
        <end position="1093"/>
    </location>
</feature>
<feature type="compositionally biased region" description="Polar residues" evidence="1">
    <location>
        <begin position="329"/>
        <end position="339"/>
    </location>
</feature>
<reference evidence="3" key="1">
    <citation type="submission" date="2013-03" db="EMBL/GenBank/DDBJ databases">
        <title>The Genome Sequence of Anopheles minimus MINIMUS1.</title>
        <authorList>
            <consortium name="The Broad Institute Genomics Platform"/>
            <person name="Neafsey D.E."/>
            <person name="Walton C."/>
            <person name="Walker B."/>
            <person name="Young S.K."/>
            <person name="Zeng Q."/>
            <person name="Gargeya S."/>
            <person name="Fitzgerald M."/>
            <person name="Haas B."/>
            <person name="Abouelleil A."/>
            <person name="Allen A.W."/>
            <person name="Alvarado L."/>
            <person name="Arachchi H.M."/>
            <person name="Berlin A.M."/>
            <person name="Chapman S.B."/>
            <person name="Gainer-Dewar J."/>
            <person name="Goldberg J."/>
            <person name="Griggs A."/>
            <person name="Gujja S."/>
            <person name="Hansen M."/>
            <person name="Howarth C."/>
            <person name="Imamovic A."/>
            <person name="Ireland A."/>
            <person name="Larimer J."/>
            <person name="McCowan C."/>
            <person name="Murphy C."/>
            <person name="Pearson M."/>
            <person name="Poon T.W."/>
            <person name="Priest M."/>
            <person name="Roberts A."/>
            <person name="Saif S."/>
            <person name="Shea T."/>
            <person name="Sisk P."/>
            <person name="Sykes S."/>
            <person name="Wortman J."/>
            <person name="Nusbaum C."/>
            <person name="Birren B."/>
        </authorList>
    </citation>
    <scope>NUCLEOTIDE SEQUENCE [LARGE SCALE GENOMIC DNA]</scope>
    <source>
        <strain evidence="3">MINIMUS1</strain>
    </source>
</reference>
<dbReference type="VEuPathDB" id="VectorBase:AMIN004065"/>
<feature type="compositionally biased region" description="Basic residues" evidence="1">
    <location>
        <begin position="31"/>
        <end position="46"/>
    </location>
</feature>